<dbReference type="AlphaFoldDB" id="A0A8J2JBK0"/>
<feature type="non-terminal residue" evidence="1">
    <location>
        <position position="1"/>
    </location>
</feature>
<evidence type="ECO:0000313" key="2">
    <source>
        <dbReference type="Proteomes" id="UP000708208"/>
    </source>
</evidence>
<keyword evidence="2" id="KW-1185">Reference proteome</keyword>
<name>A0A8J2JBK0_9HEXA</name>
<comment type="caution">
    <text evidence="1">The sequence shown here is derived from an EMBL/GenBank/DDBJ whole genome shotgun (WGS) entry which is preliminary data.</text>
</comment>
<dbReference type="EMBL" id="CAJVCH010046419">
    <property type="protein sequence ID" value="CAG7717501.1"/>
    <property type="molecule type" value="Genomic_DNA"/>
</dbReference>
<gene>
    <name evidence="1" type="ORF">AFUS01_LOCUS6957</name>
</gene>
<proteinExistence type="predicted"/>
<evidence type="ECO:0000313" key="1">
    <source>
        <dbReference type="EMBL" id="CAG7717501.1"/>
    </source>
</evidence>
<organism evidence="1 2">
    <name type="scientific">Allacma fusca</name>
    <dbReference type="NCBI Taxonomy" id="39272"/>
    <lineage>
        <taxon>Eukaryota</taxon>
        <taxon>Metazoa</taxon>
        <taxon>Ecdysozoa</taxon>
        <taxon>Arthropoda</taxon>
        <taxon>Hexapoda</taxon>
        <taxon>Collembola</taxon>
        <taxon>Symphypleona</taxon>
        <taxon>Sminthuridae</taxon>
        <taxon>Allacma</taxon>
    </lineage>
</organism>
<sequence>FAVLKNKRIKYPFIKLLWCTSCPGPEIF</sequence>
<dbReference type="Proteomes" id="UP000708208">
    <property type="component" value="Unassembled WGS sequence"/>
</dbReference>
<accession>A0A8J2JBK0</accession>
<protein>
    <submittedName>
        <fullName evidence="1">Uncharacterized protein</fullName>
    </submittedName>
</protein>
<reference evidence="1" key="1">
    <citation type="submission" date="2021-06" db="EMBL/GenBank/DDBJ databases">
        <authorList>
            <person name="Hodson N. C."/>
            <person name="Mongue J. A."/>
            <person name="Jaron S. K."/>
        </authorList>
    </citation>
    <scope>NUCLEOTIDE SEQUENCE</scope>
</reference>